<name>A0ABV1G7A0_9FIRM</name>
<dbReference type="EMBL" id="JBBMFF010000222">
    <property type="protein sequence ID" value="MEQ2511246.1"/>
    <property type="molecule type" value="Genomic_DNA"/>
</dbReference>
<evidence type="ECO:0000313" key="3">
    <source>
        <dbReference type="Proteomes" id="UP001491552"/>
    </source>
</evidence>
<keyword evidence="1" id="KW-0732">Signal</keyword>
<reference evidence="2 3" key="1">
    <citation type="submission" date="2024-03" db="EMBL/GenBank/DDBJ databases">
        <title>Human intestinal bacterial collection.</title>
        <authorList>
            <person name="Pauvert C."/>
            <person name="Hitch T.C.A."/>
            <person name="Clavel T."/>
        </authorList>
    </citation>
    <scope>NUCLEOTIDE SEQUENCE [LARGE SCALE GENOMIC DNA]</scope>
    <source>
        <strain evidence="2 3">CLA-AA-H192</strain>
    </source>
</reference>
<sequence>MQKKAARLCCAILLMAVAIAASMGLMSAVFAAQSLRTPDIQAAEAPTEAPLMLVRVLFCTDGEISEITIQDEGGQELQRLIPGRDGSAVSARLEPGRYRAVTTLGEAVFTLLPNASVRAESGPCWSDGEQLHLTAVPVGSVLVQRSLAAGERGCLEFTLTDNEGFERRAVVYPDGAGNARCSLFGVPLGTTYALLENGVQRATVTLTADEPEQLVRLAP</sequence>
<protein>
    <submittedName>
        <fullName evidence="2">Uncharacterized protein</fullName>
    </submittedName>
</protein>
<evidence type="ECO:0000313" key="2">
    <source>
        <dbReference type="EMBL" id="MEQ2511246.1"/>
    </source>
</evidence>
<gene>
    <name evidence="2" type="ORF">WMO66_08310</name>
</gene>
<keyword evidence="3" id="KW-1185">Reference proteome</keyword>
<evidence type="ECO:0000256" key="1">
    <source>
        <dbReference type="SAM" id="SignalP"/>
    </source>
</evidence>
<dbReference type="Proteomes" id="UP001491552">
    <property type="component" value="Unassembled WGS sequence"/>
</dbReference>
<organism evidence="2 3">
    <name type="scientific">Faecousia intestinalis</name>
    <dbReference type="NCBI Taxonomy" id="3133167"/>
    <lineage>
        <taxon>Bacteria</taxon>
        <taxon>Bacillati</taxon>
        <taxon>Bacillota</taxon>
        <taxon>Clostridia</taxon>
        <taxon>Eubacteriales</taxon>
        <taxon>Oscillospiraceae</taxon>
        <taxon>Faecousia</taxon>
    </lineage>
</organism>
<proteinExistence type="predicted"/>
<feature type="signal peptide" evidence="1">
    <location>
        <begin position="1"/>
        <end position="31"/>
    </location>
</feature>
<feature type="chain" id="PRO_5045256350" evidence="1">
    <location>
        <begin position="32"/>
        <end position="219"/>
    </location>
</feature>
<accession>A0ABV1G7A0</accession>
<dbReference type="RefSeq" id="WP_349135952.1">
    <property type="nucleotide sequence ID" value="NZ_JBBMFF010000222.1"/>
</dbReference>
<comment type="caution">
    <text evidence="2">The sequence shown here is derived from an EMBL/GenBank/DDBJ whole genome shotgun (WGS) entry which is preliminary data.</text>
</comment>